<dbReference type="InterPro" id="IPR022346">
    <property type="entry name" value="T2SS_GspH"/>
</dbReference>
<evidence type="ECO:0000256" key="7">
    <source>
        <dbReference type="ARBA" id="ARBA00022989"/>
    </source>
</evidence>
<dbReference type="HOGENOM" id="CLU_084761_1_4_6"/>
<comment type="similarity">
    <text evidence="9">Belongs to the GSP H family.</text>
</comment>
<keyword evidence="3" id="KW-1003">Cell membrane</keyword>
<keyword evidence="6" id="KW-0812">Transmembrane</keyword>
<dbReference type="InterPro" id="IPR012902">
    <property type="entry name" value="N_methyl_site"/>
</dbReference>
<evidence type="ECO:0000313" key="13">
    <source>
        <dbReference type="Proteomes" id="UP000003374"/>
    </source>
</evidence>
<evidence type="ECO:0000256" key="9">
    <source>
        <dbReference type="ARBA" id="ARBA00025772"/>
    </source>
</evidence>
<name>A4BTU0_9GAMM</name>
<evidence type="ECO:0000256" key="3">
    <source>
        <dbReference type="ARBA" id="ARBA00022475"/>
    </source>
</evidence>
<feature type="domain" description="General secretion pathway GspH" evidence="11">
    <location>
        <begin position="43"/>
        <end position="169"/>
    </location>
</feature>
<dbReference type="Proteomes" id="UP000003374">
    <property type="component" value="Unassembled WGS sequence"/>
</dbReference>
<accession>A4BTU0</accession>
<dbReference type="RefSeq" id="WP_004999909.1">
    <property type="nucleotide sequence ID" value="NZ_CH672427.1"/>
</dbReference>
<dbReference type="SUPFAM" id="SSF54523">
    <property type="entry name" value="Pili subunits"/>
    <property type="match status" value="1"/>
</dbReference>
<evidence type="ECO:0000259" key="11">
    <source>
        <dbReference type="Pfam" id="PF12019"/>
    </source>
</evidence>
<keyword evidence="7" id="KW-1133">Transmembrane helix</keyword>
<protein>
    <recommendedName>
        <fullName evidence="2">Type II secretion system protein H</fullName>
    </recommendedName>
    <alternativeName>
        <fullName evidence="10">General secretion pathway protein H</fullName>
    </alternativeName>
</protein>
<keyword evidence="5" id="KW-0997">Cell inner membrane</keyword>
<evidence type="ECO:0000313" key="12">
    <source>
        <dbReference type="EMBL" id="EAR20904.1"/>
    </source>
</evidence>
<proteinExistence type="inferred from homology"/>
<gene>
    <name evidence="12" type="ORF">NB231_03977</name>
</gene>
<dbReference type="GO" id="GO:0005886">
    <property type="term" value="C:plasma membrane"/>
    <property type="evidence" value="ECO:0007669"/>
    <property type="project" value="UniProtKB-SubCell"/>
</dbReference>
<dbReference type="Gene3D" id="3.55.40.10">
    <property type="entry name" value="minor pseudopilin epsh domain"/>
    <property type="match status" value="1"/>
</dbReference>
<dbReference type="OrthoDB" id="2313614at2"/>
<evidence type="ECO:0000256" key="5">
    <source>
        <dbReference type="ARBA" id="ARBA00022519"/>
    </source>
</evidence>
<dbReference type="Pfam" id="PF12019">
    <property type="entry name" value="GspH"/>
    <property type="match status" value="1"/>
</dbReference>
<organism evidence="12 13">
    <name type="scientific">Nitrococcus mobilis Nb-231</name>
    <dbReference type="NCBI Taxonomy" id="314278"/>
    <lineage>
        <taxon>Bacteria</taxon>
        <taxon>Pseudomonadati</taxon>
        <taxon>Pseudomonadota</taxon>
        <taxon>Gammaproteobacteria</taxon>
        <taxon>Chromatiales</taxon>
        <taxon>Ectothiorhodospiraceae</taxon>
        <taxon>Nitrococcus</taxon>
    </lineage>
</organism>
<dbReference type="AlphaFoldDB" id="A4BTU0"/>
<dbReference type="GO" id="GO:0015628">
    <property type="term" value="P:protein secretion by the type II secretion system"/>
    <property type="evidence" value="ECO:0007669"/>
    <property type="project" value="InterPro"/>
</dbReference>
<dbReference type="InterPro" id="IPR045584">
    <property type="entry name" value="Pilin-like"/>
</dbReference>
<dbReference type="eggNOG" id="COG4970">
    <property type="taxonomic scope" value="Bacteria"/>
</dbReference>
<comment type="subcellular location">
    <subcellularLocation>
        <location evidence="1">Cell inner membrane</location>
        <topology evidence="1">Single-pass membrane protein</topology>
    </subcellularLocation>
</comment>
<evidence type="ECO:0000256" key="8">
    <source>
        <dbReference type="ARBA" id="ARBA00023136"/>
    </source>
</evidence>
<evidence type="ECO:0000256" key="10">
    <source>
        <dbReference type="ARBA" id="ARBA00030775"/>
    </source>
</evidence>
<dbReference type="Pfam" id="PF07963">
    <property type="entry name" value="N_methyl"/>
    <property type="match status" value="1"/>
</dbReference>
<sequence>MRVNRGVTLIELLVTITILALLTIAATPALTQWSRSNHLTAGINRFHRTLALTRSQAIEHGGHAVVCKSTDGHGCTATGGWEQGWLIFLDPAEDRQCQDGDSDGRCDLDGGLIIRIEQGFTSGITLRGSGNTATAIAFKGSGFSEGYPGTLTLCDASGTARGLVLSMQGRIRLARPGEDNLHCPP</sequence>
<comment type="caution">
    <text evidence="12">The sequence shown here is derived from an EMBL/GenBank/DDBJ whole genome shotgun (WGS) entry which is preliminary data.</text>
</comment>
<dbReference type="STRING" id="314278.NB231_03977"/>
<dbReference type="NCBIfam" id="TIGR02532">
    <property type="entry name" value="IV_pilin_GFxxxE"/>
    <property type="match status" value="1"/>
</dbReference>
<keyword evidence="13" id="KW-1185">Reference proteome</keyword>
<evidence type="ECO:0000256" key="4">
    <source>
        <dbReference type="ARBA" id="ARBA00022481"/>
    </source>
</evidence>
<dbReference type="GO" id="GO:0015627">
    <property type="term" value="C:type II protein secretion system complex"/>
    <property type="evidence" value="ECO:0007669"/>
    <property type="project" value="InterPro"/>
</dbReference>
<keyword evidence="4" id="KW-0488">Methylation</keyword>
<evidence type="ECO:0000256" key="6">
    <source>
        <dbReference type="ARBA" id="ARBA00022692"/>
    </source>
</evidence>
<dbReference type="PROSITE" id="PS00409">
    <property type="entry name" value="PROKAR_NTER_METHYL"/>
    <property type="match status" value="1"/>
</dbReference>
<reference evidence="12 13" key="1">
    <citation type="submission" date="2006-02" db="EMBL/GenBank/DDBJ databases">
        <authorList>
            <person name="Waterbury J."/>
            <person name="Ferriera S."/>
            <person name="Johnson J."/>
            <person name="Kravitz S."/>
            <person name="Halpern A."/>
            <person name="Remington K."/>
            <person name="Beeson K."/>
            <person name="Tran B."/>
            <person name="Rogers Y.-H."/>
            <person name="Friedman R."/>
            <person name="Venter J.C."/>
        </authorList>
    </citation>
    <scope>NUCLEOTIDE SEQUENCE [LARGE SCALE GENOMIC DNA]</scope>
    <source>
        <strain evidence="12 13">Nb-231</strain>
    </source>
</reference>
<dbReference type="EMBL" id="AAOF01000015">
    <property type="protein sequence ID" value="EAR20904.1"/>
    <property type="molecule type" value="Genomic_DNA"/>
</dbReference>
<evidence type="ECO:0000256" key="2">
    <source>
        <dbReference type="ARBA" id="ARBA00021549"/>
    </source>
</evidence>
<keyword evidence="8" id="KW-0472">Membrane</keyword>
<evidence type="ECO:0000256" key="1">
    <source>
        <dbReference type="ARBA" id="ARBA00004377"/>
    </source>
</evidence>